<evidence type="ECO:0000256" key="2">
    <source>
        <dbReference type="ARBA" id="ARBA00023125"/>
    </source>
</evidence>
<gene>
    <name evidence="5" type="primary">rob</name>
    <name evidence="5" type="ORF">HG66A1_64730</name>
</gene>
<evidence type="ECO:0000313" key="6">
    <source>
        <dbReference type="Proteomes" id="UP000320421"/>
    </source>
</evidence>
<dbReference type="PRINTS" id="PR00032">
    <property type="entry name" value="HTHARAC"/>
</dbReference>
<dbReference type="Gene3D" id="1.10.10.60">
    <property type="entry name" value="Homeodomain-like"/>
    <property type="match status" value="2"/>
</dbReference>
<dbReference type="SMART" id="SM00871">
    <property type="entry name" value="AraC_E_bind"/>
    <property type="match status" value="1"/>
</dbReference>
<dbReference type="InterPro" id="IPR010499">
    <property type="entry name" value="AraC_E-bd"/>
</dbReference>
<dbReference type="RefSeq" id="WP_145193489.1">
    <property type="nucleotide sequence ID" value="NZ_CP036266.1"/>
</dbReference>
<evidence type="ECO:0000313" key="5">
    <source>
        <dbReference type="EMBL" id="QDT24638.1"/>
    </source>
</evidence>
<dbReference type="InterPro" id="IPR011256">
    <property type="entry name" value="Reg_factor_effector_dom_sf"/>
</dbReference>
<protein>
    <submittedName>
        <fullName evidence="5">Right origin-binding protein</fullName>
    </submittedName>
</protein>
<dbReference type="InterPro" id="IPR020449">
    <property type="entry name" value="Tscrpt_reg_AraC-type_HTH"/>
</dbReference>
<dbReference type="InterPro" id="IPR018062">
    <property type="entry name" value="HTH_AraC-typ_CS"/>
</dbReference>
<evidence type="ECO:0000256" key="1">
    <source>
        <dbReference type="ARBA" id="ARBA00023015"/>
    </source>
</evidence>
<feature type="domain" description="HTH araC/xylS-type" evidence="4">
    <location>
        <begin position="5"/>
        <end position="103"/>
    </location>
</feature>
<dbReference type="PANTHER" id="PTHR47504">
    <property type="entry name" value="RIGHT ORIGIN-BINDING PROTEIN"/>
    <property type="match status" value="1"/>
</dbReference>
<evidence type="ECO:0000259" key="4">
    <source>
        <dbReference type="PROSITE" id="PS01124"/>
    </source>
</evidence>
<dbReference type="GO" id="GO:0003700">
    <property type="term" value="F:DNA-binding transcription factor activity"/>
    <property type="evidence" value="ECO:0007669"/>
    <property type="project" value="InterPro"/>
</dbReference>
<sequence length="277" mass="30604">MAPVQKALWYVESHSRDVLSLEAVARASCVSPYHLTRSFAEVFGISLMRYTRQRRLSEAAKQLAAGAPDILSIAFDYGYGSHEAFSRAFKKEFGVTPERVRTLADLSLLQLKEPIVMDSTQLPRLNPPREETLPALAFAGLVERYDCQSSAGIPNQWQRTSPLLGSISPLVSQDAYGICFNFDETDGKFDYMAGVPVEQGTTLPPGLVRFDLPTHKYAVFQHGGHISEIRSVIAAIWADALSQANQEPVSGPVLEKYGPEFDPQTGRGGFEIWIPVK</sequence>
<organism evidence="5 6">
    <name type="scientific">Gimesia chilikensis</name>
    <dbReference type="NCBI Taxonomy" id="2605989"/>
    <lineage>
        <taxon>Bacteria</taxon>
        <taxon>Pseudomonadati</taxon>
        <taxon>Planctomycetota</taxon>
        <taxon>Planctomycetia</taxon>
        <taxon>Planctomycetales</taxon>
        <taxon>Planctomycetaceae</taxon>
        <taxon>Gimesia</taxon>
    </lineage>
</organism>
<dbReference type="SMART" id="SM00342">
    <property type="entry name" value="HTH_ARAC"/>
    <property type="match status" value="1"/>
</dbReference>
<dbReference type="Pfam" id="PF12833">
    <property type="entry name" value="HTH_18"/>
    <property type="match status" value="1"/>
</dbReference>
<keyword evidence="2" id="KW-0238">DNA-binding</keyword>
<dbReference type="Gene3D" id="3.20.80.10">
    <property type="entry name" value="Regulatory factor, effector binding domain"/>
    <property type="match status" value="1"/>
</dbReference>
<dbReference type="InterPro" id="IPR050959">
    <property type="entry name" value="MarA-like"/>
</dbReference>
<dbReference type="PROSITE" id="PS01124">
    <property type="entry name" value="HTH_ARAC_FAMILY_2"/>
    <property type="match status" value="1"/>
</dbReference>
<accession>A0A517PZ64</accession>
<keyword evidence="3" id="KW-0804">Transcription</keyword>
<proteinExistence type="predicted"/>
<dbReference type="SUPFAM" id="SSF46689">
    <property type="entry name" value="Homeodomain-like"/>
    <property type="match status" value="2"/>
</dbReference>
<reference evidence="5 6" key="1">
    <citation type="submission" date="2019-02" db="EMBL/GenBank/DDBJ databases">
        <title>Deep-cultivation of Planctomycetes and their phenomic and genomic characterization uncovers novel biology.</title>
        <authorList>
            <person name="Wiegand S."/>
            <person name="Jogler M."/>
            <person name="Boedeker C."/>
            <person name="Pinto D."/>
            <person name="Vollmers J."/>
            <person name="Rivas-Marin E."/>
            <person name="Kohn T."/>
            <person name="Peeters S.H."/>
            <person name="Heuer A."/>
            <person name="Rast P."/>
            <person name="Oberbeckmann S."/>
            <person name="Bunk B."/>
            <person name="Jeske O."/>
            <person name="Meyerdierks A."/>
            <person name="Storesund J.E."/>
            <person name="Kallscheuer N."/>
            <person name="Luecker S."/>
            <person name="Lage O.M."/>
            <person name="Pohl T."/>
            <person name="Merkel B.J."/>
            <person name="Hornburger P."/>
            <person name="Mueller R.-W."/>
            <person name="Bruemmer F."/>
            <person name="Labrenz M."/>
            <person name="Spormann A.M."/>
            <person name="Op den Camp H."/>
            <person name="Overmann J."/>
            <person name="Amann R."/>
            <person name="Jetten M.S.M."/>
            <person name="Mascher T."/>
            <person name="Medema M.H."/>
            <person name="Devos D.P."/>
            <person name="Kaster A.-K."/>
            <person name="Ovreas L."/>
            <person name="Rohde M."/>
            <person name="Galperin M.Y."/>
            <person name="Jogler C."/>
        </authorList>
    </citation>
    <scope>NUCLEOTIDE SEQUENCE [LARGE SCALE GENOMIC DNA]</scope>
    <source>
        <strain evidence="5 6">HG66A1</strain>
    </source>
</reference>
<keyword evidence="6" id="KW-1185">Reference proteome</keyword>
<dbReference type="OrthoDB" id="9806208at2"/>
<dbReference type="AlphaFoldDB" id="A0A517PZ64"/>
<dbReference type="PROSITE" id="PS00041">
    <property type="entry name" value="HTH_ARAC_FAMILY_1"/>
    <property type="match status" value="1"/>
</dbReference>
<dbReference type="EMBL" id="CP036266">
    <property type="protein sequence ID" value="QDT24638.1"/>
    <property type="molecule type" value="Genomic_DNA"/>
</dbReference>
<dbReference type="InterPro" id="IPR009057">
    <property type="entry name" value="Homeodomain-like_sf"/>
</dbReference>
<dbReference type="PANTHER" id="PTHR47504:SF5">
    <property type="entry name" value="RIGHT ORIGIN-BINDING PROTEIN"/>
    <property type="match status" value="1"/>
</dbReference>
<name>A0A517PZ64_9PLAN</name>
<dbReference type="GO" id="GO:0043565">
    <property type="term" value="F:sequence-specific DNA binding"/>
    <property type="evidence" value="ECO:0007669"/>
    <property type="project" value="InterPro"/>
</dbReference>
<dbReference type="InterPro" id="IPR018060">
    <property type="entry name" value="HTH_AraC"/>
</dbReference>
<keyword evidence="1" id="KW-0805">Transcription regulation</keyword>
<evidence type="ECO:0000256" key="3">
    <source>
        <dbReference type="ARBA" id="ARBA00023163"/>
    </source>
</evidence>
<dbReference type="InterPro" id="IPR029442">
    <property type="entry name" value="GyrI-like"/>
</dbReference>
<dbReference type="SUPFAM" id="SSF55136">
    <property type="entry name" value="Probable bacterial effector-binding domain"/>
    <property type="match status" value="1"/>
</dbReference>
<dbReference type="Proteomes" id="UP000320421">
    <property type="component" value="Chromosome"/>
</dbReference>
<dbReference type="Pfam" id="PF06445">
    <property type="entry name" value="GyrI-like"/>
    <property type="match status" value="1"/>
</dbReference>